<gene>
    <name evidence="2" type="ORF">MRATA1EN1_LOCUS22319</name>
</gene>
<feature type="compositionally biased region" description="Polar residues" evidence="1">
    <location>
        <begin position="1"/>
        <end position="10"/>
    </location>
</feature>
<evidence type="ECO:0000256" key="1">
    <source>
        <dbReference type="SAM" id="MobiDB-lite"/>
    </source>
</evidence>
<dbReference type="Proteomes" id="UP001176941">
    <property type="component" value="Chromosome 33"/>
</dbReference>
<proteinExistence type="predicted"/>
<reference evidence="2" key="1">
    <citation type="submission" date="2023-04" db="EMBL/GenBank/DDBJ databases">
        <authorList>
            <consortium name="ELIXIR-Norway"/>
        </authorList>
    </citation>
    <scope>NUCLEOTIDE SEQUENCE [LARGE SCALE GENOMIC DNA]</scope>
</reference>
<name>A0ABN8ZHG7_RANTA</name>
<feature type="region of interest" description="Disordered" evidence="1">
    <location>
        <begin position="1"/>
        <end position="87"/>
    </location>
</feature>
<protein>
    <submittedName>
        <fullName evidence="2">Uncharacterized protein</fullName>
    </submittedName>
</protein>
<sequence>METDSGQLQQKGVERSSLSEEPDALELSQSFARISLQSDEGAPGPPALWGRGGGGARRDHVRTTWRTPSPRAVPDPGDRQWASPLHSSNKQVLLQCSDLPRIKCSDYEGDCAVPAKLATPLIISECPGALEMAVQDGN</sequence>
<feature type="compositionally biased region" description="Polar residues" evidence="1">
    <location>
        <begin position="27"/>
        <end position="38"/>
    </location>
</feature>
<organism evidence="2 3">
    <name type="scientific">Rangifer tarandus platyrhynchus</name>
    <name type="common">Svalbard reindeer</name>
    <dbReference type="NCBI Taxonomy" id="3082113"/>
    <lineage>
        <taxon>Eukaryota</taxon>
        <taxon>Metazoa</taxon>
        <taxon>Chordata</taxon>
        <taxon>Craniata</taxon>
        <taxon>Vertebrata</taxon>
        <taxon>Euteleostomi</taxon>
        <taxon>Mammalia</taxon>
        <taxon>Eutheria</taxon>
        <taxon>Laurasiatheria</taxon>
        <taxon>Artiodactyla</taxon>
        <taxon>Ruminantia</taxon>
        <taxon>Pecora</taxon>
        <taxon>Cervidae</taxon>
        <taxon>Odocoileinae</taxon>
        <taxon>Rangifer</taxon>
    </lineage>
</organism>
<dbReference type="EMBL" id="OX459969">
    <property type="protein sequence ID" value="CAI9173357.1"/>
    <property type="molecule type" value="Genomic_DNA"/>
</dbReference>
<evidence type="ECO:0000313" key="2">
    <source>
        <dbReference type="EMBL" id="CAI9173357.1"/>
    </source>
</evidence>
<evidence type="ECO:0000313" key="3">
    <source>
        <dbReference type="Proteomes" id="UP001176941"/>
    </source>
</evidence>
<accession>A0ABN8ZHG7</accession>
<keyword evidence="3" id="KW-1185">Reference proteome</keyword>